<name>A0ACB9FTG8_9ASTR</name>
<reference evidence="1 2" key="2">
    <citation type="journal article" date="2022" name="Mol. Ecol. Resour.">
        <title>The genomes of chicory, endive, great burdock and yacon provide insights into Asteraceae paleo-polyploidization history and plant inulin production.</title>
        <authorList>
            <person name="Fan W."/>
            <person name="Wang S."/>
            <person name="Wang H."/>
            <person name="Wang A."/>
            <person name="Jiang F."/>
            <person name="Liu H."/>
            <person name="Zhao H."/>
            <person name="Xu D."/>
            <person name="Zhang Y."/>
        </authorList>
    </citation>
    <scope>NUCLEOTIDE SEQUENCE [LARGE SCALE GENOMIC DNA]</scope>
    <source>
        <strain evidence="2">cv. Yunnan</strain>
        <tissue evidence="1">Leaves</tissue>
    </source>
</reference>
<evidence type="ECO:0000313" key="1">
    <source>
        <dbReference type="EMBL" id="KAI3774420.1"/>
    </source>
</evidence>
<comment type="caution">
    <text evidence="1">The sequence shown here is derived from an EMBL/GenBank/DDBJ whole genome shotgun (WGS) entry which is preliminary data.</text>
</comment>
<evidence type="ECO:0000313" key="2">
    <source>
        <dbReference type="Proteomes" id="UP001056120"/>
    </source>
</evidence>
<dbReference type="EMBL" id="CM042033">
    <property type="protein sequence ID" value="KAI3774420.1"/>
    <property type="molecule type" value="Genomic_DNA"/>
</dbReference>
<gene>
    <name evidence="1" type="ORF">L1987_48975</name>
</gene>
<reference evidence="2" key="1">
    <citation type="journal article" date="2022" name="Mol. Ecol. Resour.">
        <title>The genomes of chicory, endive, great burdock and yacon provide insights into Asteraceae palaeo-polyploidization history and plant inulin production.</title>
        <authorList>
            <person name="Fan W."/>
            <person name="Wang S."/>
            <person name="Wang H."/>
            <person name="Wang A."/>
            <person name="Jiang F."/>
            <person name="Liu H."/>
            <person name="Zhao H."/>
            <person name="Xu D."/>
            <person name="Zhang Y."/>
        </authorList>
    </citation>
    <scope>NUCLEOTIDE SEQUENCE [LARGE SCALE GENOMIC DNA]</scope>
    <source>
        <strain evidence="2">cv. Yunnan</strain>
    </source>
</reference>
<keyword evidence="2" id="KW-1185">Reference proteome</keyword>
<accession>A0ACB9FTG8</accession>
<protein>
    <submittedName>
        <fullName evidence="1">Uncharacterized protein</fullName>
    </submittedName>
</protein>
<sequence length="294" mass="31988">MKCIVSLNSPELVKEFVLKEELWKECLLSAVVWEGQEIPFERVVKIRMEGLPIVLRDENSYRDIAGGDLGWRWDWFDGFGRRRNPPDGVPELRKMGFPITGNPETQGGGETSDHAGETEGRQTLHGEKNTAHVGGNSLCSPRTPRNKNTGPVVEMDQGGLPIKMGHEYGASSRKRPRCHRSPIHINLSNNYSMGGDGDIRILIPPFLDLNNPMNFYSGASDVPLSAETSQPNGIFGTDSGSVVPESQSAGNLGEADKEVAATIEVGNCAGIQVGDFANQLRMLINGEGGFEGLQ</sequence>
<dbReference type="Proteomes" id="UP001056120">
    <property type="component" value="Linkage Group LG16"/>
</dbReference>
<proteinExistence type="predicted"/>
<organism evidence="1 2">
    <name type="scientific">Smallanthus sonchifolius</name>
    <dbReference type="NCBI Taxonomy" id="185202"/>
    <lineage>
        <taxon>Eukaryota</taxon>
        <taxon>Viridiplantae</taxon>
        <taxon>Streptophyta</taxon>
        <taxon>Embryophyta</taxon>
        <taxon>Tracheophyta</taxon>
        <taxon>Spermatophyta</taxon>
        <taxon>Magnoliopsida</taxon>
        <taxon>eudicotyledons</taxon>
        <taxon>Gunneridae</taxon>
        <taxon>Pentapetalae</taxon>
        <taxon>asterids</taxon>
        <taxon>campanulids</taxon>
        <taxon>Asterales</taxon>
        <taxon>Asteraceae</taxon>
        <taxon>Asteroideae</taxon>
        <taxon>Heliantheae alliance</taxon>
        <taxon>Millerieae</taxon>
        <taxon>Smallanthus</taxon>
    </lineage>
</organism>